<name>A0A974SN42_9RHOO</name>
<dbReference type="RefSeq" id="WP_203386838.1">
    <property type="nucleotide sequence ID" value="NZ_CP064781.1"/>
</dbReference>
<accession>A0A974SN42</accession>
<dbReference type="InterPro" id="IPR050772">
    <property type="entry name" value="Hydratase-Decarb/MhpD_sf"/>
</dbReference>
<dbReference type="Gene3D" id="3.90.850.10">
    <property type="entry name" value="Fumarylacetoacetase-like, C-terminal domain"/>
    <property type="match status" value="1"/>
</dbReference>
<dbReference type="GO" id="GO:0005737">
    <property type="term" value="C:cytoplasm"/>
    <property type="evidence" value="ECO:0007669"/>
    <property type="project" value="TreeGrafter"/>
</dbReference>
<dbReference type="SUPFAM" id="SSF56529">
    <property type="entry name" value="FAH"/>
    <property type="match status" value="1"/>
</dbReference>
<dbReference type="InterPro" id="IPR011234">
    <property type="entry name" value="Fumarylacetoacetase-like_C"/>
</dbReference>
<evidence type="ECO:0000313" key="4">
    <source>
        <dbReference type="Proteomes" id="UP000663444"/>
    </source>
</evidence>
<dbReference type="KEGG" id="ares:IWH25_16425"/>
<gene>
    <name evidence="3" type="ORF">IWH25_16425</name>
</gene>
<dbReference type="GO" id="GO:0008684">
    <property type="term" value="F:2-oxopent-4-enoate hydratase activity"/>
    <property type="evidence" value="ECO:0007669"/>
    <property type="project" value="TreeGrafter"/>
</dbReference>
<sequence>MLAASELQGIASQIRAAQAEARQIAPITSRLPTFDLPSAYAVAQLIHDDRVARGAIAVGRKIGFTNADMWEAYGVREPIWAHIYDRTLARLPATGGTCSLGGFVEPMIEPEIAFHFHAAPPVGADLRRLLACIDWVALSFEIVHCHFPGWKFQAADAVADGSLHGALLLGEPVAIGQLAPDPIAALEAFSVELCRDGERVAVGRGGNVLGNPLSALAHLIAVLSKQPQGLQLQANEIVTTGTITPAKSVQPGETWQAKLRGIGLPDLAVAFVA</sequence>
<proteinExistence type="predicted"/>
<feature type="domain" description="Fumarylacetoacetase-like C-terminal" evidence="2">
    <location>
        <begin position="126"/>
        <end position="263"/>
    </location>
</feature>
<evidence type="ECO:0000256" key="1">
    <source>
        <dbReference type="ARBA" id="ARBA00023239"/>
    </source>
</evidence>
<reference evidence="3" key="1">
    <citation type="submission" date="2020-11" db="EMBL/GenBank/DDBJ databases">
        <title>Azospira restricta DSM 18626 genome sequence.</title>
        <authorList>
            <person name="Moe W.M."/>
        </authorList>
    </citation>
    <scope>NUCLEOTIDE SEQUENCE</scope>
    <source>
        <strain evidence="3">DSM 18626</strain>
    </source>
</reference>
<evidence type="ECO:0000313" key="3">
    <source>
        <dbReference type="EMBL" id="QRJ63310.1"/>
    </source>
</evidence>
<evidence type="ECO:0000259" key="2">
    <source>
        <dbReference type="Pfam" id="PF01557"/>
    </source>
</evidence>
<protein>
    <submittedName>
        <fullName evidence="3">Decarboxylase</fullName>
    </submittedName>
</protein>
<dbReference type="PANTHER" id="PTHR30143:SF0">
    <property type="entry name" value="2-KETO-4-PENTENOATE HYDRATASE"/>
    <property type="match status" value="1"/>
</dbReference>
<dbReference type="InterPro" id="IPR036663">
    <property type="entry name" value="Fumarylacetoacetase_C_sf"/>
</dbReference>
<dbReference type="AlphaFoldDB" id="A0A974SN42"/>
<dbReference type="Proteomes" id="UP000663444">
    <property type="component" value="Chromosome"/>
</dbReference>
<dbReference type="Pfam" id="PF01557">
    <property type="entry name" value="FAA_hydrolase"/>
    <property type="match status" value="1"/>
</dbReference>
<dbReference type="EMBL" id="CP064781">
    <property type="protein sequence ID" value="QRJ63310.1"/>
    <property type="molecule type" value="Genomic_DNA"/>
</dbReference>
<keyword evidence="1" id="KW-0456">Lyase</keyword>
<organism evidence="3 4">
    <name type="scientific">Azospira restricta</name>
    <dbReference type="NCBI Taxonomy" id="404405"/>
    <lineage>
        <taxon>Bacteria</taxon>
        <taxon>Pseudomonadati</taxon>
        <taxon>Pseudomonadota</taxon>
        <taxon>Betaproteobacteria</taxon>
        <taxon>Rhodocyclales</taxon>
        <taxon>Rhodocyclaceae</taxon>
        <taxon>Azospira</taxon>
    </lineage>
</organism>
<keyword evidence="4" id="KW-1185">Reference proteome</keyword>
<dbReference type="PANTHER" id="PTHR30143">
    <property type="entry name" value="ACID HYDRATASE"/>
    <property type="match status" value="1"/>
</dbReference>